<comment type="caution">
    <text evidence="2">The sequence shown here is derived from an EMBL/GenBank/DDBJ whole genome shotgun (WGS) entry which is preliminary data.</text>
</comment>
<dbReference type="Proteomes" id="UP000318834">
    <property type="component" value="Unassembled WGS sequence"/>
</dbReference>
<organism evidence="2 3">
    <name type="scientific">Candidatus Segetimicrobium genomatis</name>
    <dbReference type="NCBI Taxonomy" id="2569760"/>
    <lineage>
        <taxon>Bacteria</taxon>
        <taxon>Bacillati</taxon>
        <taxon>Candidatus Sysuimicrobiota</taxon>
        <taxon>Candidatus Sysuimicrobiia</taxon>
        <taxon>Candidatus Sysuimicrobiales</taxon>
        <taxon>Candidatus Segetimicrobiaceae</taxon>
        <taxon>Candidatus Segetimicrobium</taxon>
    </lineage>
</organism>
<evidence type="ECO:0000313" key="2">
    <source>
        <dbReference type="EMBL" id="TMI70936.1"/>
    </source>
</evidence>
<proteinExistence type="predicted"/>
<accession>A0A537IJ45</accession>
<dbReference type="EMBL" id="VBAP01000127">
    <property type="protein sequence ID" value="TMI70936.1"/>
    <property type="molecule type" value="Genomic_DNA"/>
</dbReference>
<dbReference type="AlphaFoldDB" id="A0A537IJ45"/>
<evidence type="ECO:0000256" key="1">
    <source>
        <dbReference type="SAM" id="SignalP"/>
    </source>
</evidence>
<name>A0A537IJ45_9BACT</name>
<keyword evidence="1" id="KW-0732">Signal</keyword>
<protein>
    <submittedName>
        <fullName evidence="2">Uncharacterized protein</fullName>
    </submittedName>
</protein>
<sequence length="132" mass="14099">MSLKLMSLVALAFVTMVAVLPSARAETPPFVFPDFCCYYNGSVVRTVTPPAAFPNEGRDNFYVVKSQPIIGIVGVAPGAIGYHGGHWKFHLVTWTVTPYPLTSEAAILGAAAAGDVTIARIPANDFLCPIQF</sequence>
<evidence type="ECO:0000313" key="3">
    <source>
        <dbReference type="Proteomes" id="UP000318834"/>
    </source>
</evidence>
<feature type="signal peptide" evidence="1">
    <location>
        <begin position="1"/>
        <end position="25"/>
    </location>
</feature>
<gene>
    <name evidence="2" type="ORF">E6H05_13095</name>
</gene>
<feature type="chain" id="PRO_5021970524" evidence="1">
    <location>
        <begin position="26"/>
        <end position="132"/>
    </location>
</feature>
<reference evidence="2 3" key="1">
    <citation type="journal article" date="2019" name="Nat. Microbiol.">
        <title>Mediterranean grassland soil C-N compound turnover is dependent on rainfall and depth, and is mediated by genomically divergent microorganisms.</title>
        <authorList>
            <person name="Diamond S."/>
            <person name="Andeer P.F."/>
            <person name="Li Z."/>
            <person name="Crits-Christoph A."/>
            <person name="Burstein D."/>
            <person name="Anantharaman K."/>
            <person name="Lane K.R."/>
            <person name="Thomas B.C."/>
            <person name="Pan C."/>
            <person name="Northen T.R."/>
            <person name="Banfield J.F."/>
        </authorList>
    </citation>
    <scope>NUCLEOTIDE SEQUENCE [LARGE SCALE GENOMIC DNA]</scope>
    <source>
        <strain evidence="2">NP_8</strain>
    </source>
</reference>